<reference evidence="2" key="1">
    <citation type="journal article" date="2019" name="Int. J. Syst. Evol. Microbiol.">
        <title>The Global Catalogue of Microorganisms (GCM) 10K type strain sequencing project: providing services to taxonomists for standard genome sequencing and annotation.</title>
        <authorList>
            <consortium name="The Broad Institute Genomics Platform"/>
            <consortium name="The Broad Institute Genome Sequencing Center for Infectious Disease"/>
            <person name="Wu L."/>
            <person name="Ma J."/>
        </authorList>
    </citation>
    <scope>NUCLEOTIDE SEQUENCE [LARGE SCALE GENOMIC DNA]</scope>
    <source>
        <strain evidence="2">CCUG 62114</strain>
    </source>
</reference>
<comment type="caution">
    <text evidence="1">The sequence shown here is derived from an EMBL/GenBank/DDBJ whole genome shotgun (WGS) entry which is preliminary data.</text>
</comment>
<proteinExistence type="predicted"/>
<dbReference type="Proteomes" id="UP001596997">
    <property type="component" value="Unassembled WGS sequence"/>
</dbReference>
<organism evidence="1 2">
    <name type="scientific">Pseudofulvibacter geojedonensis</name>
    <dbReference type="NCBI Taxonomy" id="1123758"/>
    <lineage>
        <taxon>Bacteria</taxon>
        <taxon>Pseudomonadati</taxon>
        <taxon>Bacteroidota</taxon>
        <taxon>Flavobacteriia</taxon>
        <taxon>Flavobacteriales</taxon>
        <taxon>Flavobacteriaceae</taxon>
        <taxon>Pseudofulvibacter</taxon>
    </lineage>
</organism>
<gene>
    <name evidence="1" type="ORF">ACFQ1O_08630</name>
</gene>
<accession>A0ABW3I2P4</accession>
<keyword evidence="2" id="KW-1185">Reference proteome</keyword>
<evidence type="ECO:0000313" key="2">
    <source>
        <dbReference type="Proteomes" id="UP001596997"/>
    </source>
</evidence>
<sequence>MNKTILYIIIGILITFCSTTKNVNIEKEKSSNGKPITYDFADKISKEKLDFIKKNYNWSTEKYLS</sequence>
<dbReference type="RefSeq" id="WP_377715417.1">
    <property type="nucleotide sequence ID" value="NZ_JBHTJM010000008.1"/>
</dbReference>
<evidence type="ECO:0000313" key="1">
    <source>
        <dbReference type="EMBL" id="MFD0964065.1"/>
    </source>
</evidence>
<dbReference type="EMBL" id="JBHTJM010000008">
    <property type="protein sequence ID" value="MFD0964065.1"/>
    <property type="molecule type" value="Genomic_DNA"/>
</dbReference>
<name>A0ABW3I2P4_9FLAO</name>
<protein>
    <submittedName>
        <fullName evidence="1">Uncharacterized protein</fullName>
    </submittedName>
</protein>